<organism evidence="2 3">
    <name type="scientific">Streptomyces acidiscabies</name>
    <dbReference type="NCBI Taxonomy" id="42234"/>
    <lineage>
        <taxon>Bacteria</taxon>
        <taxon>Bacillati</taxon>
        <taxon>Actinomycetota</taxon>
        <taxon>Actinomycetes</taxon>
        <taxon>Kitasatosporales</taxon>
        <taxon>Streptomycetaceae</taxon>
        <taxon>Streptomyces</taxon>
    </lineage>
</organism>
<dbReference type="InterPro" id="IPR018958">
    <property type="entry name" value="Knr4/Smi1-like_dom"/>
</dbReference>
<comment type="caution">
    <text evidence="2">The sequence shown here is derived from an EMBL/GenBank/DDBJ whole genome shotgun (WGS) entry which is preliminary data.</text>
</comment>
<reference evidence="3" key="1">
    <citation type="submission" date="2014-07" db="EMBL/GenBank/DDBJ databases">
        <title>Genome sequencing of plant-pathogenic Streptomyces species.</title>
        <authorList>
            <person name="Harrison J."/>
            <person name="Sapp M."/>
            <person name="Thwaites R."/>
            <person name="Studholme D.J."/>
        </authorList>
    </citation>
    <scope>NUCLEOTIDE SEQUENCE [LARGE SCALE GENOMIC DNA]</scope>
    <source>
        <strain evidence="3">NCPPB 4445</strain>
    </source>
</reference>
<evidence type="ECO:0000313" key="2">
    <source>
        <dbReference type="EMBL" id="KND33562.1"/>
    </source>
</evidence>
<dbReference type="PATRIC" id="fig|42234.21.peg.4000"/>
<dbReference type="RefSeq" id="WP_050371775.1">
    <property type="nucleotide sequence ID" value="NZ_KQ257821.1"/>
</dbReference>
<accession>A0A0L0K634</accession>
<evidence type="ECO:0000313" key="3">
    <source>
        <dbReference type="Proteomes" id="UP000037151"/>
    </source>
</evidence>
<dbReference type="EMBL" id="JPPY01000123">
    <property type="protein sequence ID" value="KND33562.1"/>
    <property type="molecule type" value="Genomic_DNA"/>
</dbReference>
<dbReference type="Gene3D" id="3.40.1580.10">
    <property type="entry name" value="SMI1/KNR4-like"/>
    <property type="match status" value="1"/>
</dbReference>
<dbReference type="SMART" id="SM00860">
    <property type="entry name" value="SMI1_KNR4"/>
    <property type="match status" value="1"/>
</dbReference>
<evidence type="ECO:0000259" key="1">
    <source>
        <dbReference type="SMART" id="SM00860"/>
    </source>
</evidence>
<sequence length="184" mass="21077">MNREAENVRQAWARVTEWLDRNAPRNAASLCAPARPKEISDAEESLGVSFPQELWTWLLTNDGVRMADGHFAEPDSHFLPPGWHLLSVDQIVKVYRTRSGYEVMEPSLDPDPATLAWHPDWIPFAVETDWLYGRFLDTATGEVGGWSDGDLNRFGVHDSLAAYFHYLADEMREYGKVEDGRLRW</sequence>
<dbReference type="Proteomes" id="UP000037151">
    <property type="component" value="Unassembled WGS sequence"/>
</dbReference>
<dbReference type="OrthoDB" id="3466111at2"/>
<proteinExistence type="predicted"/>
<name>A0A0L0K634_9ACTN</name>
<dbReference type="SUPFAM" id="SSF160631">
    <property type="entry name" value="SMI1/KNR4-like"/>
    <property type="match status" value="1"/>
</dbReference>
<dbReference type="AlphaFoldDB" id="A0A0L0K634"/>
<gene>
    <name evidence="2" type="ORF">IQ63_19385</name>
</gene>
<protein>
    <recommendedName>
        <fullName evidence="1">Knr4/Smi1-like domain-containing protein</fullName>
    </recommendedName>
</protein>
<dbReference type="Pfam" id="PF09346">
    <property type="entry name" value="SMI1_KNR4"/>
    <property type="match status" value="1"/>
</dbReference>
<dbReference type="InterPro" id="IPR037883">
    <property type="entry name" value="Knr4/Smi1-like_sf"/>
</dbReference>
<feature type="domain" description="Knr4/Smi1-like" evidence="1">
    <location>
        <begin position="33"/>
        <end position="169"/>
    </location>
</feature>